<gene>
    <name evidence="2" type="ORF">UJA718_LOCUS27197</name>
</gene>
<proteinExistence type="predicted"/>
<comment type="caution">
    <text evidence="2">The sequence shown here is derived from an EMBL/GenBank/DDBJ whole genome shotgun (WGS) entry which is preliminary data.</text>
</comment>
<protein>
    <submittedName>
        <fullName evidence="2">Uncharacterized protein</fullName>
    </submittedName>
</protein>
<evidence type="ECO:0000313" key="3">
    <source>
        <dbReference type="Proteomes" id="UP000663873"/>
    </source>
</evidence>
<reference evidence="2" key="1">
    <citation type="submission" date="2021-02" db="EMBL/GenBank/DDBJ databases">
        <authorList>
            <person name="Nowell W R."/>
        </authorList>
    </citation>
    <scope>NUCLEOTIDE SEQUENCE</scope>
</reference>
<sequence>QQQQPVMTTSSSGVEMTQAPTSTEQKSRTLPLQSSTSAESTSAQQATSGKKKSGGFFSIKRK</sequence>
<feature type="region of interest" description="Disordered" evidence="1">
    <location>
        <begin position="1"/>
        <end position="62"/>
    </location>
</feature>
<evidence type="ECO:0000313" key="2">
    <source>
        <dbReference type="EMBL" id="CAF4514326.1"/>
    </source>
</evidence>
<organism evidence="2 3">
    <name type="scientific">Rotaria socialis</name>
    <dbReference type="NCBI Taxonomy" id="392032"/>
    <lineage>
        <taxon>Eukaryota</taxon>
        <taxon>Metazoa</taxon>
        <taxon>Spiralia</taxon>
        <taxon>Gnathifera</taxon>
        <taxon>Rotifera</taxon>
        <taxon>Eurotatoria</taxon>
        <taxon>Bdelloidea</taxon>
        <taxon>Philodinida</taxon>
        <taxon>Philodinidae</taxon>
        <taxon>Rotaria</taxon>
    </lineage>
</organism>
<feature type="compositionally biased region" description="Polar residues" evidence="1">
    <location>
        <begin position="1"/>
        <end position="32"/>
    </location>
</feature>
<feature type="non-terminal residue" evidence="2">
    <location>
        <position position="1"/>
    </location>
</feature>
<evidence type="ECO:0000256" key="1">
    <source>
        <dbReference type="SAM" id="MobiDB-lite"/>
    </source>
</evidence>
<feature type="compositionally biased region" description="Low complexity" evidence="1">
    <location>
        <begin position="33"/>
        <end position="48"/>
    </location>
</feature>
<dbReference type="EMBL" id="CAJOBP010007434">
    <property type="protein sequence ID" value="CAF4514326.1"/>
    <property type="molecule type" value="Genomic_DNA"/>
</dbReference>
<feature type="compositionally biased region" description="Basic residues" evidence="1">
    <location>
        <begin position="49"/>
        <end position="62"/>
    </location>
</feature>
<keyword evidence="3" id="KW-1185">Reference proteome</keyword>
<accession>A0A820WGQ3</accession>
<dbReference type="Proteomes" id="UP000663873">
    <property type="component" value="Unassembled WGS sequence"/>
</dbReference>
<dbReference type="AlphaFoldDB" id="A0A820WGQ3"/>
<name>A0A820WGQ3_9BILA</name>